<organism evidence="2 3">
    <name type="scientific">Dendrothele bispora (strain CBS 962.96)</name>
    <dbReference type="NCBI Taxonomy" id="1314807"/>
    <lineage>
        <taxon>Eukaryota</taxon>
        <taxon>Fungi</taxon>
        <taxon>Dikarya</taxon>
        <taxon>Basidiomycota</taxon>
        <taxon>Agaricomycotina</taxon>
        <taxon>Agaricomycetes</taxon>
        <taxon>Agaricomycetidae</taxon>
        <taxon>Agaricales</taxon>
        <taxon>Agaricales incertae sedis</taxon>
        <taxon>Dendrothele</taxon>
    </lineage>
</organism>
<dbReference type="EMBL" id="ML179111">
    <property type="protein sequence ID" value="THU99912.1"/>
    <property type="molecule type" value="Genomic_DNA"/>
</dbReference>
<keyword evidence="3" id="KW-1185">Reference proteome</keyword>
<sequence>MPPRKKPPPSYPGELNFQTDTASLPSTAVPPSQENPPQTHLVTTFSLNNEPVRSTRAGKAVPKPGQHRFTSKITHSPSPSSSVPNSLNVNPDRFFGIDSESSQGVIQMSQSPENIFSTQSTPVQPNPISPLQLTTPTLSSPDLDQHIVMQDSFLEDQNHHLNHPLEPIISPTNPSLFRSQPYEPRSLNPTLSSPVSLSSGPQDMKGSHANLSKALEHLRLARISLARLILLVLDGECSDPHLRQLRNQFLREDFGNVAQILDALWADEKGRVQLQAWMIDREAAVEVISNQVTEEFKSAKHALYMKSSQITIPYIQNWDVSDILDTAPTPIFTRILRTAMDEDRKYESESSERAIKRIKIVPS</sequence>
<proteinExistence type="predicted"/>
<feature type="compositionally biased region" description="Low complexity" evidence="1">
    <location>
        <begin position="76"/>
        <end position="86"/>
    </location>
</feature>
<gene>
    <name evidence="2" type="ORF">K435DRAFT_794514</name>
</gene>
<feature type="compositionally biased region" description="Polar residues" evidence="1">
    <location>
        <begin position="16"/>
        <end position="52"/>
    </location>
</feature>
<feature type="region of interest" description="Disordered" evidence="1">
    <location>
        <begin position="164"/>
        <end position="206"/>
    </location>
</feature>
<dbReference type="OrthoDB" id="3070367at2759"/>
<evidence type="ECO:0000256" key="1">
    <source>
        <dbReference type="SAM" id="MobiDB-lite"/>
    </source>
</evidence>
<dbReference type="Proteomes" id="UP000297245">
    <property type="component" value="Unassembled WGS sequence"/>
</dbReference>
<protein>
    <submittedName>
        <fullName evidence="2">Uncharacterized protein</fullName>
    </submittedName>
</protein>
<feature type="compositionally biased region" description="Polar residues" evidence="1">
    <location>
        <begin position="187"/>
        <end position="201"/>
    </location>
</feature>
<evidence type="ECO:0000313" key="3">
    <source>
        <dbReference type="Proteomes" id="UP000297245"/>
    </source>
</evidence>
<accession>A0A4S8MBN5</accession>
<evidence type="ECO:0000313" key="2">
    <source>
        <dbReference type="EMBL" id="THU99912.1"/>
    </source>
</evidence>
<dbReference type="AlphaFoldDB" id="A0A4S8MBN5"/>
<feature type="region of interest" description="Disordered" evidence="1">
    <location>
        <begin position="1"/>
        <end position="86"/>
    </location>
</feature>
<reference evidence="2 3" key="1">
    <citation type="journal article" date="2019" name="Nat. Ecol. Evol.">
        <title>Megaphylogeny resolves global patterns of mushroom evolution.</title>
        <authorList>
            <person name="Varga T."/>
            <person name="Krizsan K."/>
            <person name="Foldi C."/>
            <person name="Dima B."/>
            <person name="Sanchez-Garcia M."/>
            <person name="Sanchez-Ramirez S."/>
            <person name="Szollosi G.J."/>
            <person name="Szarkandi J.G."/>
            <person name="Papp V."/>
            <person name="Albert L."/>
            <person name="Andreopoulos W."/>
            <person name="Angelini C."/>
            <person name="Antonin V."/>
            <person name="Barry K.W."/>
            <person name="Bougher N.L."/>
            <person name="Buchanan P."/>
            <person name="Buyck B."/>
            <person name="Bense V."/>
            <person name="Catcheside P."/>
            <person name="Chovatia M."/>
            <person name="Cooper J."/>
            <person name="Damon W."/>
            <person name="Desjardin D."/>
            <person name="Finy P."/>
            <person name="Geml J."/>
            <person name="Haridas S."/>
            <person name="Hughes K."/>
            <person name="Justo A."/>
            <person name="Karasinski D."/>
            <person name="Kautmanova I."/>
            <person name="Kiss B."/>
            <person name="Kocsube S."/>
            <person name="Kotiranta H."/>
            <person name="LaButti K.M."/>
            <person name="Lechner B.E."/>
            <person name="Liimatainen K."/>
            <person name="Lipzen A."/>
            <person name="Lukacs Z."/>
            <person name="Mihaltcheva S."/>
            <person name="Morgado L.N."/>
            <person name="Niskanen T."/>
            <person name="Noordeloos M.E."/>
            <person name="Ohm R.A."/>
            <person name="Ortiz-Santana B."/>
            <person name="Ovrebo C."/>
            <person name="Racz N."/>
            <person name="Riley R."/>
            <person name="Savchenko A."/>
            <person name="Shiryaev A."/>
            <person name="Soop K."/>
            <person name="Spirin V."/>
            <person name="Szebenyi C."/>
            <person name="Tomsovsky M."/>
            <person name="Tulloss R.E."/>
            <person name="Uehling J."/>
            <person name="Grigoriev I.V."/>
            <person name="Vagvolgyi C."/>
            <person name="Papp T."/>
            <person name="Martin F.M."/>
            <person name="Miettinen O."/>
            <person name="Hibbett D.S."/>
            <person name="Nagy L.G."/>
        </authorList>
    </citation>
    <scope>NUCLEOTIDE SEQUENCE [LARGE SCALE GENOMIC DNA]</scope>
    <source>
        <strain evidence="2 3">CBS 962.96</strain>
    </source>
</reference>
<name>A0A4S8MBN5_DENBC</name>